<dbReference type="GO" id="GO:0005829">
    <property type="term" value="C:cytosol"/>
    <property type="evidence" value="ECO:0007669"/>
    <property type="project" value="TreeGrafter"/>
</dbReference>
<protein>
    <recommendedName>
        <fullName evidence="2">Luciferase-like monooxygenase</fullName>
    </recommendedName>
</protein>
<accession>A0A4R1RG67</accession>
<dbReference type="PANTHER" id="PTHR30137:SF6">
    <property type="entry name" value="LUCIFERASE-LIKE MONOOXYGENASE"/>
    <property type="match status" value="1"/>
</dbReference>
<dbReference type="SUPFAM" id="SSF51679">
    <property type="entry name" value="Bacterial luciferase-like"/>
    <property type="match status" value="1"/>
</dbReference>
<dbReference type="InterPro" id="IPR019949">
    <property type="entry name" value="CmoO-like"/>
</dbReference>
<gene>
    <name evidence="4" type="ORF">EV196_106115</name>
</gene>
<dbReference type="Proteomes" id="UP000295455">
    <property type="component" value="Unassembled WGS sequence"/>
</dbReference>
<dbReference type="OrthoDB" id="9780518at2"/>
<feature type="domain" description="Luciferase-like" evidence="3">
    <location>
        <begin position="12"/>
        <end position="304"/>
    </location>
</feature>
<sequence length="335" mass="37441">MKTPHTLYSILDLALVSQDNSLKQTYNDALKLAQHVETFGYTRYWLAEHHNAPNIGSSATSVLIGYVAEGTKTLRIGSGGIMLPNHSPLIIAEQFGTLASLYPGRIDLGLGRAPGTDRETAEAIRSDFMHAAHRFPDELEKIETYFSLENSASKVRATVAEGVEVPIYILGSSTDSAHLAAKKGLPYAFASHFATTHLWDALDIYRKEFKPSPHLEKPYIMAGVNVIIADTEEEAQRLYTSLIRMIIGIFTGKRDYVQPPTAMTQELSETIKHPQIQQMLKYTFVGSKATVKEQVKAFLEQTKADELIAVTNIYDVKDRIRSYELFAEIMKELNE</sequence>
<dbReference type="RefSeq" id="WP_132218205.1">
    <property type="nucleotide sequence ID" value="NZ_OX156936.1"/>
</dbReference>
<name>A0A4R1RG67_9FLAO</name>
<dbReference type="AlphaFoldDB" id="A0A4R1RG67"/>
<dbReference type="GO" id="GO:0016705">
    <property type="term" value="F:oxidoreductase activity, acting on paired donors, with incorporation or reduction of molecular oxygen"/>
    <property type="evidence" value="ECO:0007669"/>
    <property type="project" value="InterPro"/>
</dbReference>
<comment type="caution">
    <text evidence="4">The sequence shown here is derived from an EMBL/GenBank/DDBJ whole genome shotgun (WGS) entry which is preliminary data.</text>
</comment>
<dbReference type="EMBL" id="SLUP01000006">
    <property type="protein sequence ID" value="TCL64926.1"/>
    <property type="molecule type" value="Genomic_DNA"/>
</dbReference>
<dbReference type="Pfam" id="PF00296">
    <property type="entry name" value="Bac_luciferase"/>
    <property type="match status" value="1"/>
</dbReference>
<reference evidence="4 5" key="1">
    <citation type="submission" date="2019-03" db="EMBL/GenBank/DDBJ databases">
        <title>Genomic Encyclopedia of Type Strains, Phase IV (KMG-IV): sequencing the most valuable type-strain genomes for metagenomic binning, comparative biology and taxonomic classification.</title>
        <authorList>
            <person name="Goeker M."/>
        </authorList>
    </citation>
    <scope>NUCLEOTIDE SEQUENCE [LARGE SCALE GENOMIC DNA]</scope>
    <source>
        <strain evidence="4 5">DSM 18792</strain>
    </source>
</reference>
<evidence type="ECO:0000256" key="2">
    <source>
        <dbReference type="ARBA" id="ARBA00074555"/>
    </source>
</evidence>
<dbReference type="InterPro" id="IPR036661">
    <property type="entry name" value="Luciferase-like_sf"/>
</dbReference>
<dbReference type="NCBIfam" id="TIGR03558">
    <property type="entry name" value="oxido_grp_1"/>
    <property type="match status" value="1"/>
</dbReference>
<evidence type="ECO:0000313" key="4">
    <source>
        <dbReference type="EMBL" id="TCL64926.1"/>
    </source>
</evidence>
<dbReference type="FunFam" id="3.20.20.30:FF:000002">
    <property type="entry name" value="LLM class flavin-dependent oxidoreductase"/>
    <property type="match status" value="1"/>
</dbReference>
<dbReference type="PANTHER" id="PTHR30137">
    <property type="entry name" value="LUCIFERASE-LIKE MONOOXYGENASE"/>
    <property type="match status" value="1"/>
</dbReference>
<organism evidence="4 5">
    <name type="scientific">Mariniflexile fucanivorans</name>
    <dbReference type="NCBI Taxonomy" id="264023"/>
    <lineage>
        <taxon>Bacteria</taxon>
        <taxon>Pseudomonadati</taxon>
        <taxon>Bacteroidota</taxon>
        <taxon>Flavobacteriia</taxon>
        <taxon>Flavobacteriales</taxon>
        <taxon>Flavobacteriaceae</taxon>
        <taxon>Mariniflexile</taxon>
    </lineage>
</organism>
<evidence type="ECO:0000313" key="5">
    <source>
        <dbReference type="Proteomes" id="UP000295455"/>
    </source>
</evidence>
<dbReference type="Gene3D" id="3.20.20.30">
    <property type="entry name" value="Luciferase-like domain"/>
    <property type="match status" value="1"/>
</dbReference>
<comment type="similarity">
    <text evidence="1">To bacterial alkanal monooxygenase alpha and beta chains.</text>
</comment>
<evidence type="ECO:0000259" key="3">
    <source>
        <dbReference type="Pfam" id="PF00296"/>
    </source>
</evidence>
<evidence type="ECO:0000256" key="1">
    <source>
        <dbReference type="ARBA" id="ARBA00007789"/>
    </source>
</evidence>
<dbReference type="InterPro" id="IPR050766">
    <property type="entry name" value="Bact_Lucif_Oxidored"/>
</dbReference>
<proteinExistence type="predicted"/>
<dbReference type="InterPro" id="IPR011251">
    <property type="entry name" value="Luciferase-like_dom"/>
</dbReference>
<keyword evidence="5" id="KW-1185">Reference proteome</keyword>